<comment type="caution">
    <text evidence="1">The sequence shown here is derived from an EMBL/GenBank/DDBJ whole genome shotgun (WGS) entry which is preliminary data.</text>
</comment>
<dbReference type="AlphaFoldDB" id="A0A8H9LP06"/>
<dbReference type="Proteomes" id="UP000660975">
    <property type="component" value="Unassembled WGS sequence"/>
</dbReference>
<reference evidence="1" key="1">
    <citation type="journal article" date="2014" name="Int. J. Syst. Evol. Microbiol.">
        <title>Complete genome sequence of Corynebacterium casei LMG S-19264T (=DSM 44701T), isolated from a smear-ripened cheese.</title>
        <authorList>
            <consortium name="US DOE Joint Genome Institute (JGI-PGF)"/>
            <person name="Walter F."/>
            <person name="Albersmeier A."/>
            <person name="Kalinowski J."/>
            <person name="Ruckert C."/>
        </authorList>
    </citation>
    <scope>NUCLEOTIDE SEQUENCE</scope>
    <source>
        <strain evidence="1">JCM 4136</strain>
    </source>
</reference>
<gene>
    <name evidence="1" type="ORF">GCM10010227_20970</name>
</gene>
<reference evidence="1" key="2">
    <citation type="submission" date="2020-09" db="EMBL/GenBank/DDBJ databases">
        <authorList>
            <person name="Sun Q."/>
            <person name="Ohkuma M."/>
        </authorList>
    </citation>
    <scope>NUCLEOTIDE SEQUENCE</scope>
    <source>
        <strain evidence="1">JCM 4136</strain>
    </source>
</reference>
<protein>
    <recommendedName>
        <fullName evidence="3">SPOR domain-containing protein</fullName>
    </recommendedName>
</protein>
<evidence type="ECO:0000313" key="1">
    <source>
        <dbReference type="EMBL" id="GGU67017.1"/>
    </source>
</evidence>
<dbReference type="EMBL" id="BMSC01000004">
    <property type="protein sequence ID" value="GGU67017.1"/>
    <property type="molecule type" value="Genomic_DNA"/>
</dbReference>
<proteinExistence type="predicted"/>
<sequence length="66" mass="7400">MSRVQEVRRAMGEGGTALPWHVIRQEANGNRYRVAACATRAEAQKVVESLGARGAEQRYWVERQSA</sequence>
<organism evidence="1 2">
    <name type="scientific">Streptomyces gougerotii</name>
    <dbReference type="NCBI Taxonomy" id="53448"/>
    <lineage>
        <taxon>Bacteria</taxon>
        <taxon>Bacillati</taxon>
        <taxon>Actinomycetota</taxon>
        <taxon>Actinomycetes</taxon>
        <taxon>Kitasatosporales</taxon>
        <taxon>Streptomycetaceae</taxon>
        <taxon>Streptomyces</taxon>
        <taxon>Streptomyces diastaticus group</taxon>
    </lineage>
</organism>
<name>A0A8H9LP06_9ACTN</name>
<accession>A0A8H9LP06</accession>
<evidence type="ECO:0000313" key="2">
    <source>
        <dbReference type="Proteomes" id="UP000660975"/>
    </source>
</evidence>
<evidence type="ECO:0008006" key="3">
    <source>
        <dbReference type="Google" id="ProtNLM"/>
    </source>
</evidence>